<reference evidence="5" key="1">
    <citation type="submission" date="2017-01" db="EMBL/GenBank/DDBJ databases">
        <authorList>
            <person name="Varghese N."/>
            <person name="Submissions S."/>
        </authorList>
    </citation>
    <scope>NUCLEOTIDE SEQUENCE [LARGE SCALE GENOMIC DNA]</scope>
    <source>
        <strain evidence="5">DSM 15366</strain>
    </source>
</reference>
<dbReference type="SUPFAM" id="SSF51905">
    <property type="entry name" value="FAD/NAD(P)-binding domain"/>
    <property type="match status" value="1"/>
</dbReference>
<dbReference type="AlphaFoldDB" id="A0A1N6RW29"/>
<keyword evidence="1" id="KW-0285">Flavoprotein</keyword>
<organism evidence="4 5">
    <name type="scientific">Maribacter ulvicola</name>
    <dbReference type="NCBI Taxonomy" id="228959"/>
    <lineage>
        <taxon>Bacteria</taxon>
        <taxon>Pseudomonadati</taxon>
        <taxon>Bacteroidota</taxon>
        <taxon>Flavobacteriia</taxon>
        <taxon>Flavobacteriales</taxon>
        <taxon>Flavobacteriaceae</taxon>
        <taxon>Maribacter</taxon>
    </lineage>
</organism>
<dbReference type="Proteomes" id="UP000186953">
    <property type="component" value="Unassembled WGS sequence"/>
</dbReference>
<dbReference type="Gene3D" id="3.50.50.60">
    <property type="entry name" value="FAD/NAD(P)-binding domain"/>
    <property type="match status" value="2"/>
</dbReference>
<dbReference type="GO" id="GO:0016491">
    <property type="term" value="F:oxidoreductase activity"/>
    <property type="evidence" value="ECO:0007669"/>
    <property type="project" value="UniProtKB-KW"/>
</dbReference>
<evidence type="ECO:0000313" key="5">
    <source>
        <dbReference type="Proteomes" id="UP000186953"/>
    </source>
</evidence>
<keyword evidence="2" id="KW-0560">Oxidoreductase</keyword>
<dbReference type="PRINTS" id="PR00368">
    <property type="entry name" value="FADPNR"/>
</dbReference>
<dbReference type="OrthoDB" id="9806179at2"/>
<proteinExistence type="predicted"/>
<evidence type="ECO:0000313" key="4">
    <source>
        <dbReference type="EMBL" id="SIQ33043.1"/>
    </source>
</evidence>
<dbReference type="InterPro" id="IPR036188">
    <property type="entry name" value="FAD/NAD-bd_sf"/>
</dbReference>
<dbReference type="InterPro" id="IPR023753">
    <property type="entry name" value="FAD/NAD-binding_dom"/>
</dbReference>
<dbReference type="STRING" id="228959.SAMN05421797_1011420"/>
<evidence type="ECO:0000259" key="3">
    <source>
        <dbReference type="Pfam" id="PF07992"/>
    </source>
</evidence>
<dbReference type="EMBL" id="FTMA01000001">
    <property type="protein sequence ID" value="SIQ33043.1"/>
    <property type="molecule type" value="Genomic_DNA"/>
</dbReference>
<evidence type="ECO:0000256" key="1">
    <source>
        <dbReference type="ARBA" id="ARBA00022630"/>
    </source>
</evidence>
<dbReference type="RefSeq" id="WP_076547619.1">
    <property type="nucleotide sequence ID" value="NZ_FTMA01000001.1"/>
</dbReference>
<gene>
    <name evidence="4" type="ORF">SAMN05421797_1011420</name>
</gene>
<dbReference type="InterPro" id="IPR050097">
    <property type="entry name" value="Ferredoxin-NADP_redctase_2"/>
</dbReference>
<sequence length="302" mass="33183">MQTTNNFDVIIVGGSYAGLAAAMSLGRSLRKVLVIDSGKPCNRQTPHSHNFLTQDGKTPYEIREIAKTQVLAYKTVSFIEDKADSGFKNEDTFFISTETGATFSAKKVVFATGIKDIMPNIKGFAECWGISVVHCPYCHGYEIRHKKTGIIANGERAYHLAPMVNNLTKDICMLTNEPATFSSEQLSKLRENNLAIVEKKIVEVEHENGSVNTIVFEDGSKEKYDALYAALPFVQHSDIPVNLGCELNEEGYIQVNAMYQTTVEGVFACGDNAIKMRSLANSIASGTMVGAVVNMELAKEQF</sequence>
<keyword evidence="5" id="KW-1185">Reference proteome</keyword>
<name>A0A1N6RW29_9FLAO</name>
<feature type="domain" description="FAD/NAD(P)-binding" evidence="3">
    <location>
        <begin position="7"/>
        <end position="285"/>
    </location>
</feature>
<dbReference type="Pfam" id="PF07992">
    <property type="entry name" value="Pyr_redox_2"/>
    <property type="match status" value="1"/>
</dbReference>
<protein>
    <submittedName>
        <fullName evidence="4">Thioredoxin reductase</fullName>
    </submittedName>
</protein>
<accession>A0A1N6RW29</accession>
<dbReference type="PRINTS" id="PR00469">
    <property type="entry name" value="PNDRDTASEII"/>
</dbReference>
<dbReference type="PANTHER" id="PTHR48105">
    <property type="entry name" value="THIOREDOXIN REDUCTASE 1-RELATED-RELATED"/>
    <property type="match status" value="1"/>
</dbReference>
<evidence type="ECO:0000256" key="2">
    <source>
        <dbReference type="ARBA" id="ARBA00023002"/>
    </source>
</evidence>